<evidence type="ECO:0000313" key="8">
    <source>
        <dbReference type="Proteomes" id="UP000694255"/>
    </source>
</evidence>
<keyword evidence="4" id="KW-0963">Cytoplasm</keyword>
<sequence length="688" mass="78583">MSWLNIWSTVPINRSNRPILQEEEYTLYIKDNIGLYQGKSKILEHQNGRLYLTNKRIIYFDNDDQKRSIGVDLENFSSAEFVDRFLRSSPKVKLFIKNTDSSKKSHISSSSPLTGINGFPPISSPSSTQSTASKRTVNWVCKICSFNNSILSNFNFEENELPKCTSCGIRPNKIYLQDTIKNSKESASPTPSISPVPSTLDSTIPTTSTRRDDQCPQCTFINHPSMRYCEICGTELKSTIPKALQMKISESMRNNSASPKPTNSNPLGLKLENEEAYTNNQPYIKISFRKGGENQFFQQVGMTIDEIKWEKLKNKGGINKNAVKLSLAGKVMPVEPTKPGFGIHALEQLGQQQRKQNELILSSSLDDLEQLMLKYQDLIKLSSSFNKFINNKKSTTTAVTTTTNKQLIPSLNIKKTSTLYHQELSRHISEYTINYVLLKASSMITSQDLFANYNRFLVQSQGFGCELVTANDFNKSISMFEELKLPIVLRNYEKSGLLVIAPKSTKNTYAEYIVNYLREEEYQFKMSKMRHVLIINEESQQDGYYRQAYTYFKGNTVSEISNKLNWSNNITIEELDKCVNEGLVVIDQNISGTFYYINKFTFTSKQWDQDEKSEIDEIRKILINEQKTITENLKDEYEREHLNNLINLDPNYAFGDLVEPESSDVSRTDTPVQESHSISLNDLAGLKF</sequence>
<protein>
    <recommendedName>
        <fullName evidence="4">Vacuolar protein-sorting-associated protein 36</fullName>
    </recommendedName>
    <alternativeName>
        <fullName evidence="4">ESCRT-II complex subunit VPS36</fullName>
    </alternativeName>
</protein>
<gene>
    <name evidence="7" type="ORF">J8A68_005967</name>
</gene>
<comment type="caution">
    <text evidence="7">The sequence shown here is derived from an EMBL/GenBank/DDBJ whole genome shotgun (WGS) entry which is preliminary data.</text>
</comment>
<dbReference type="Pfam" id="PF04157">
    <property type="entry name" value="EAP30"/>
    <property type="match status" value="1"/>
</dbReference>
<dbReference type="Pfam" id="PF16988">
    <property type="entry name" value="Vps36-NZF-N"/>
    <property type="match status" value="1"/>
</dbReference>
<dbReference type="InterPro" id="IPR001876">
    <property type="entry name" value="Znf_RanBP2"/>
</dbReference>
<keyword evidence="2" id="KW-0863">Zinc-finger</keyword>
<evidence type="ECO:0000256" key="2">
    <source>
        <dbReference type="ARBA" id="ARBA00022771"/>
    </source>
</evidence>
<evidence type="ECO:0000256" key="5">
    <source>
        <dbReference type="SAM" id="MobiDB-lite"/>
    </source>
</evidence>
<dbReference type="InterPro" id="IPR021648">
    <property type="entry name" value="GLUE_dom"/>
</dbReference>
<dbReference type="GO" id="GO:0008270">
    <property type="term" value="F:zinc ion binding"/>
    <property type="evidence" value="ECO:0007669"/>
    <property type="project" value="UniProtKB-KW"/>
</dbReference>
<dbReference type="RefSeq" id="XP_049260781.1">
    <property type="nucleotide sequence ID" value="XM_049410090.1"/>
</dbReference>
<dbReference type="GO" id="GO:0032266">
    <property type="term" value="F:phosphatidylinositol-3-phosphate binding"/>
    <property type="evidence" value="ECO:0007669"/>
    <property type="project" value="UniProtKB-UniRule"/>
</dbReference>
<organism evidence="7 8">
    <name type="scientific">[Candida] subhashii</name>
    <dbReference type="NCBI Taxonomy" id="561895"/>
    <lineage>
        <taxon>Eukaryota</taxon>
        <taxon>Fungi</taxon>
        <taxon>Dikarya</taxon>
        <taxon>Ascomycota</taxon>
        <taxon>Saccharomycotina</taxon>
        <taxon>Pichiomycetes</taxon>
        <taxon>Debaryomycetaceae</taxon>
        <taxon>Spathaspora</taxon>
    </lineage>
</organism>
<comment type="subunit">
    <text evidence="4">Component of the endosomal sorting complex required for transport II (ESCRT-II).</text>
</comment>
<dbReference type="InterPro" id="IPR031558">
    <property type="entry name" value="Vps36-NZF-N"/>
</dbReference>
<feature type="compositionally biased region" description="Polar residues" evidence="5">
    <location>
        <begin position="199"/>
        <end position="208"/>
    </location>
</feature>
<keyword evidence="4" id="KW-0967">Endosome</keyword>
<dbReference type="Proteomes" id="UP000694255">
    <property type="component" value="Unassembled WGS sequence"/>
</dbReference>
<comment type="similarity">
    <text evidence="4">Belongs to the VPS36 family.</text>
</comment>
<dbReference type="GO" id="GO:0043328">
    <property type="term" value="P:protein transport to vacuole involved in ubiquitin-dependent protein catabolic process via the multivesicular body sorting pathway"/>
    <property type="evidence" value="ECO:0007669"/>
    <property type="project" value="UniProtKB-UniRule"/>
</dbReference>
<accession>A0A8J5QFN0</accession>
<keyword evidence="4" id="KW-0653">Protein transport</keyword>
<keyword evidence="1" id="KW-0479">Metal-binding</keyword>
<feature type="region of interest" description="Disordered" evidence="5">
    <location>
        <begin position="182"/>
        <end position="213"/>
    </location>
</feature>
<reference evidence="7 8" key="1">
    <citation type="journal article" date="2021" name="DNA Res.">
        <title>Genome analysis of Candida subhashii reveals its hybrid nature and dual mitochondrial genome conformations.</title>
        <authorList>
            <person name="Mixao V."/>
            <person name="Hegedusova E."/>
            <person name="Saus E."/>
            <person name="Pryszcz L.P."/>
            <person name="Cillingova A."/>
            <person name="Nosek J."/>
            <person name="Gabaldon T."/>
        </authorList>
    </citation>
    <scope>NUCLEOTIDE SEQUENCE [LARGE SCALE GENOMIC DNA]</scope>
    <source>
        <strain evidence="7 8">CBS 10753</strain>
    </source>
</reference>
<feature type="compositionally biased region" description="Low complexity" evidence="5">
    <location>
        <begin position="186"/>
        <end position="198"/>
    </location>
</feature>
<keyword evidence="3" id="KW-0862">Zinc</keyword>
<comment type="subcellular location">
    <subcellularLocation>
        <location evidence="4">Cytoplasm</location>
    </subcellularLocation>
    <subcellularLocation>
        <location evidence="4">Endosome</location>
    </subcellularLocation>
</comment>
<keyword evidence="4" id="KW-0813">Transport</keyword>
<dbReference type="EMBL" id="JAGSYN010000277">
    <property type="protein sequence ID" value="KAG7660548.1"/>
    <property type="molecule type" value="Genomic_DNA"/>
</dbReference>
<dbReference type="PROSITE" id="PS51495">
    <property type="entry name" value="GLUE"/>
    <property type="match status" value="1"/>
</dbReference>
<dbReference type="InterPro" id="IPR040608">
    <property type="entry name" value="Snf8/Vps36"/>
</dbReference>
<dbReference type="Pfam" id="PF11605">
    <property type="entry name" value="Vps36_ESCRT-II"/>
    <property type="match status" value="1"/>
</dbReference>
<dbReference type="GO" id="GO:0031902">
    <property type="term" value="C:late endosome membrane"/>
    <property type="evidence" value="ECO:0007669"/>
    <property type="project" value="UniProtKB-UniRule"/>
</dbReference>
<feature type="domain" description="GLUE N-terminal" evidence="6">
    <location>
        <begin position="10"/>
        <end position="316"/>
    </location>
</feature>
<dbReference type="OrthoDB" id="271448at2759"/>
<proteinExistence type="inferred from homology"/>
<dbReference type="InterPro" id="IPR037855">
    <property type="entry name" value="Vps36"/>
</dbReference>
<evidence type="ECO:0000256" key="1">
    <source>
        <dbReference type="ARBA" id="ARBA00022723"/>
    </source>
</evidence>
<evidence type="ECO:0000256" key="3">
    <source>
        <dbReference type="ARBA" id="ARBA00022833"/>
    </source>
</evidence>
<keyword evidence="8" id="KW-1185">Reference proteome</keyword>
<evidence type="ECO:0000256" key="4">
    <source>
        <dbReference type="RuleBase" id="RU367095"/>
    </source>
</evidence>
<name>A0A8J5QFN0_9ASCO</name>
<dbReference type="PANTHER" id="PTHR13128:SF12">
    <property type="entry name" value="VACUOLAR PROTEIN-SORTING-ASSOCIATED PROTEIN 36"/>
    <property type="match status" value="1"/>
</dbReference>
<dbReference type="GO" id="GO:0000814">
    <property type="term" value="C:ESCRT II complex"/>
    <property type="evidence" value="ECO:0007669"/>
    <property type="project" value="UniProtKB-UniRule"/>
</dbReference>
<dbReference type="AlphaFoldDB" id="A0A8J5QFN0"/>
<evidence type="ECO:0000313" key="7">
    <source>
        <dbReference type="EMBL" id="KAG7660548.1"/>
    </source>
</evidence>
<comment type="function">
    <text evidence="4">Component of the ESCRT-II complex (endosomal sorting complex required for transport II), which is required for multivesicular body (MVB) formation and sorting of endosomal cargo proteins into MVBs.</text>
</comment>
<evidence type="ECO:0000259" key="6">
    <source>
        <dbReference type="PROSITE" id="PS51495"/>
    </source>
</evidence>
<dbReference type="GO" id="GO:0043130">
    <property type="term" value="F:ubiquitin binding"/>
    <property type="evidence" value="ECO:0007669"/>
    <property type="project" value="UniProtKB-UniRule"/>
</dbReference>
<dbReference type="PANTHER" id="PTHR13128">
    <property type="entry name" value="VACUOLAR PROTEIN-SORTING-ASSOCIATED PROTEIN 36"/>
    <property type="match status" value="1"/>
</dbReference>
<dbReference type="SMART" id="SM00547">
    <property type="entry name" value="ZnF_RBZ"/>
    <property type="match status" value="1"/>
</dbReference>
<dbReference type="GeneID" id="73472767"/>